<evidence type="ECO:0000256" key="1">
    <source>
        <dbReference type="ARBA" id="ARBA00004173"/>
    </source>
</evidence>
<keyword evidence="6" id="KW-0496">Mitochondrion</keyword>
<dbReference type="OrthoDB" id="7482721at2759"/>
<comment type="similarity">
    <text evidence="2">Belongs to the zinc-containing alcohol dehydrogenase family. Quinone oxidoreductase subfamily.</text>
</comment>
<reference evidence="9" key="1">
    <citation type="submission" date="2021-01" db="EMBL/GenBank/DDBJ databases">
        <title>Adiantum capillus-veneris genome.</title>
        <authorList>
            <person name="Fang Y."/>
            <person name="Liao Q."/>
        </authorList>
    </citation>
    <scope>NUCLEOTIDE SEQUENCE</scope>
    <source>
        <strain evidence="9">H3</strain>
        <tissue evidence="9">Leaf</tissue>
    </source>
</reference>
<dbReference type="FunFam" id="3.40.50.720:FF:000112">
    <property type="entry name" value="Enoyl-[acyl-carrier-protein] reductase 1, mitochondrial"/>
    <property type="match status" value="1"/>
</dbReference>
<dbReference type="PANTHER" id="PTHR43981:SF2">
    <property type="entry name" value="ENOYL-[ACYL-CARRIER-PROTEIN] REDUCTASE, MITOCHONDRIAL"/>
    <property type="match status" value="1"/>
</dbReference>
<dbReference type="InterPro" id="IPR013149">
    <property type="entry name" value="ADH-like_C"/>
</dbReference>
<evidence type="ECO:0000259" key="7">
    <source>
        <dbReference type="Pfam" id="PF00107"/>
    </source>
</evidence>
<accession>A0A9D4UJQ5</accession>
<evidence type="ECO:0000313" key="10">
    <source>
        <dbReference type="Proteomes" id="UP000886520"/>
    </source>
</evidence>
<proteinExistence type="inferred from homology"/>
<dbReference type="InterPro" id="IPR051034">
    <property type="entry name" value="Mito_Enoyl-ACP_Reductase"/>
</dbReference>
<dbReference type="Proteomes" id="UP000886520">
    <property type="component" value="Chromosome 15"/>
</dbReference>
<name>A0A9D4UJQ5_ADICA</name>
<dbReference type="InterPro" id="IPR013154">
    <property type="entry name" value="ADH-like_N"/>
</dbReference>
<dbReference type="Pfam" id="PF08240">
    <property type="entry name" value="ADH_N"/>
    <property type="match status" value="1"/>
</dbReference>
<comment type="caution">
    <text evidence="9">The sequence shown here is derived from an EMBL/GenBank/DDBJ whole genome shotgun (WGS) entry which is preliminary data.</text>
</comment>
<protein>
    <recommendedName>
        <fullName evidence="11">Enoyl reductase (ER) domain-containing protein</fullName>
    </recommendedName>
</protein>
<dbReference type="AlphaFoldDB" id="A0A9D4UJQ5"/>
<comment type="subcellular location">
    <subcellularLocation>
        <location evidence="1">Mitochondrion</location>
    </subcellularLocation>
</comment>
<dbReference type="GO" id="GO:0016491">
    <property type="term" value="F:oxidoreductase activity"/>
    <property type="evidence" value="ECO:0007669"/>
    <property type="project" value="UniProtKB-KW"/>
</dbReference>
<dbReference type="InterPro" id="IPR011032">
    <property type="entry name" value="GroES-like_sf"/>
</dbReference>
<dbReference type="GO" id="GO:0006631">
    <property type="term" value="P:fatty acid metabolic process"/>
    <property type="evidence" value="ECO:0007669"/>
    <property type="project" value="TreeGrafter"/>
</dbReference>
<dbReference type="PANTHER" id="PTHR43981">
    <property type="entry name" value="ENOYL-[ACYL-CARRIER-PROTEIN] REDUCTASE, MITOCHONDRIAL"/>
    <property type="match status" value="1"/>
</dbReference>
<organism evidence="9 10">
    <name type="scientific">Adiantum capillus-veneris</name>
    <name type="common">Maidenhair fern</name>
    <dbReference type="NCBI Taxonomy" id="13818"/>
    <lineage>
        <taxon>Eukaryota</taxon>
        <taxon>Viridiplantae</taxon>
        <taxon>Streptophyta</taxon>
        <taxon>Embryophyta</taxon>
        <taxon>Tracheophyta</taxon>
        <taxon>Polypodiopsida</taxon>
        <taxon>Polypodiidae</taxon>
        <taxon>Polypodiales</taxon>
        <taxon>Pteridineae</taxon>
        <taxon>Pteridaceae</taxon>
        <taxon>Vittarioideae</taxon>
        <taxon>Adiantum</taxon>
    </lineage>
</organism>
<evidence type="ECO:0008006" key="11">
    <source>
        <dbReference type="Google" id="ProtNLM"/>
    </source>
</evidence>
<keyword evidence="10" id="KW-1185">Reference proteome</keyword>
<evidence type="ECO:0000256" key="5">
    <source>
        <dbReference type="ARBA" id="ARBA00023002"/>
    </source>
</evidence>
<dbReference type="SUPFAM" id="SSF51735">
    <property type="entry name" value="NAD(P)-binding Rossmann-fold domains"/>
    <property type="match status" value="1"/>
</dbReference>
<dbReference type="EMBL" id="JABFUD020000015">
    <property type="protein sequence ID" value="KAI5069120.1"/>
    <property type="molecule type" value="Genomic_DNA"/>
</dbReference>
<gene>
    <name evidence="9" type="ORF">GOP47_0015421</name>
</gene>
<keyword evidence="4" id="KW-0809">Transit peptide</keyword>
<evidence type="ECO:0000256" key="3">
    <source>
        <dbReference type="ARBA" id="ARBA00022857"/>
    </source>
</evidence>
<evidence type="ECO:0000313" key="9">
    <source>
        <dbReference type="EMBL" id="KAI5069120.1"/>
    </source>
</evidence>
<dbReference type="SUPFAM" id="SSF50129">
    <property type="entry name" value="GroES-like"/>
    <property type="match status" value="1"/>
</dbReference>
<dbReference type="Pfam" id="PF00107">
    <property type="entry name" value="ADH_zinc_N"/>
    <property type="match status" value="1"/>
</dbReference>
<feature type="domain" description="Alcohol dehydrogenase-like C-terminal" evidence="7">
    <location>
        <begin position="120"/>
        <end position="247"/>
    </location>
</feature>
<dbReference type="GO" id="GO:0005739">
    <property type="term" value="C:mitochondrion"/>
    <property type="evidence" value="ECO:0007669"/>
    <property type="project" value="UniProtKB-SubCell"/>
</dbReference>
<dbReference type="CDD" id="cd08290">
    <property type="entry name" value="ETR"/>
    <property type="match status" value="1"/>
</dbReference>
<evidence type="ECO:0000256" key="2">
    <source>
        <dbReference type="ARBA" id="ARBA00010371"/>
    </source>
</evidence>
<keyword evidence="5" id="KW-0560">Oxidoreductase</keyword>
<evidence type="ECO:0000256" key="6">
    <source>
        <dbReference type="ARBA" id="ARBA00023128"/>
    </source>
</evidence>
<dbReference type="Gene3D" id="3.40.50.720">
    <property type="entry name" value="NAD(P)-binding Rossmann-like Domain"/>
    <property type="match status" value="1"/>
</dbReference>
<dbReference type="Gene3D" id="3.90.180.10">
    <property type="entry name" value="Medium-chain alcohol dehydrogenases, catalytic domain"/>
    <property type="match status" value="1"/>
</dbReference>
<keyword evidence="3" id="KW-0521">NADP</keyword>
<evidence type="ECO:0000259" key="8">
    <source>
        <dbReference type="Pfam" id="PF08240"/>
    </source>
</evidence>
<feature type="domain" description="Alcohol dehydrogenase-like N-terminal" evidence="8">
    <location>
        <begin position="3"/>
        <end position="74"/>
    </location>
</feature>
<dbReference type="InterPro" id="IPR036291">
    <property type="entry name" value="NAD(P)-bd_dom_sf"/>
</dbReference>
<evidence type="ECO:0000256" key="4">
    <source>
        <dbReference type="ARBA" id="ARBA00022946"/>
    </source>
</evidence>
<sequence length="295" mass="32174">MLAAPINPSDINRIEGVYPIGPSPPAVGGNEGVGEVIAVAEGVQNLAVNDWVIPAKAGLGTWRTYVVKEETDWCKVRKDVPIEYAATAFINPCTALRMLEDFVPLSEGDVVVQNGATSIVGQCVIQLAHLRGLETTNIIRDRPGVEEVKRRLKVLGASGIFTENELDPKELPAFFKDAKLGLNCVGGNTATSVMKLLRENGTMVTYGGMSKKPITVSTSAMIFKGIELKGFWLQKWVNNHPPADLAKMIDYILGLVHDKKLVYLTEQLPFIEFRKALENALGMHGSSIKQVLTFT</sequence>